<dbReference type="AlphaFoldDB" id="A0A1I7GW97"/>
<protein>
    <submittedName>
        <fullName evidence="2">Uncharacterized protein</fullName>
    </submittedName>
</protein>
<gene>
    <name evidence="2" type="ORF">SAMN04487941_1315</name>
</gene>
<name>A0A1I7GW97_9BACT</name>
<evidence type="ECO:0000256" key="1">
    <source>
        <dbReference type="SAM" id="Coils"/>
    </source>
</evidence>
<feature type="coiled-coil region" evidence="1">
    <location>
        <begin position="34"/>
        <end position="83"/>
    </location>
</feature>
<dbReference type="Proteomes" id="UP000182491">
    <property type="component" value="Unassembled WGS sequence"/>
</dbReference>
<reference evidence="3" key="1">
    <citation type="submission" date="2016-10" db="EMBL/GenBank/DDBJ databases">
        <authorList>
            <person name="Varghese N."/>
        </authorList>
    </citation>
    <scope>NUCLEOTIDE SEQUENCE [LARGE SCALE GENOMIC DNA]</scope>
    <source>
        <strain evidence="3">DSM 18820</strain>
    </source>
</reference>
<sequence length="106" mass="12291">MCYQQTNDMDRYPLKPEHMRAPEHLTKGEVQKSLDELDHKIKTLKGRLNATTADSSNNYQQHIEALEKKRALIAQKIGDSQNESQHWKDLHDNIGNLHNDADNMLK</sequence>
<evidence type="ECO:0000313" key="2">
    <source>
        <dbReference type="EMBL" id="SFU52701.1"/>
    </source>
</evidence>
<proteinExistence type="predicted"/>
<evidence type="ECO:0000313" key="3">
    <source>
        <dbReference type="Proteomes" id="UP000182491"/>
    </source>
</evidence>
<dbReference type="EMBL" id="FPCA01000001">
    <property type="protein sequence ID" value="SFU52701.1"/>
    <property type="molecule type" value="Genomic_DNA"/>
</dbReference>
<keyword evidence="1" id="KW-0175">Coiled coil</keyword>
<keyword evidence="3" id="KW-1185">Reference proteome</keyword>
<organism evidence="2 3">
    <name type="scientific">Pontibacter akesuensis</name>
    <dbReference type="NCBI Taxonomy" id="388950"/>
    <lineage>
        <taxon>Bacteria</taxon>
        <taxon>Pseudomonadati</taxon>
        <taxon>Bacteroidota</taxon>
        <taxon>Cytophagia</taxon>
        <taxon>Cytophagales</taxon>
        <taxon>Hymenobacteraceae</taxon>
        <taxon>Pontibacter</taxon>
    </lineage>
</organism>
<accession>A0A1I7GW97</accession>